<dbReference type="NCBIfam" id="TIGR01076">
    <property type="entry name" value="sortase_fam"/>
    <property type="match status" value="1"/>
</dbReference>
<dbReference type="Gene3D" id="2.40.260.10">
    <property type="entry name" value="Sortase"/>
    <property type="match status" value="1"/>
</dbReference>
<feature type="active site" description="Acyl-thioester intermediate" evidence="2">
    <location>
        <position position="224"/>
    </location>
</feature>
<dbReference type="AlphaFoldDB" id="A0AA40SPQ0"/>
<keyword evidence="4" id="KW-1133">Transmembrane helix</keyword>
<dbReference type="NCBIfam" id="NF033745">
    <property type="entry name" value="class_C_sortase"/>
    <property type="match status" value="1"/>
</dbReference>
<accession>A0AA40SPQ0</accession>
<keyword evidence="1 5" id="KW-0378">Hydrolase</keyword>
<sequence>MSGRPGRGRRLAVSILLQVVAMAGIGLLVYPDAADWFARLGHNAEISGYITHAEATMTGERQAILNAAYEYNDELEPGPLTDPYISESEDARIGSDLYTAYEQLLRIGGTDAIGTLSYPAVDIVLPIYHGTTDESLTRGVGHLYGSSMPVGGPSTHSVLTSHSGLPQAELFTGLLGAKVGDTFWISVLGEEHHYRVESTETVLPGETESLKITEGEDWVTLFTCAPIGVNSHRFMVHAVRIADPPAAEGVALAGDGLSAGFPWWAVWFVGGSALVGWVLFAPPRRKKAKRPAAPSRPSESATAG</sequence>
<comment type="caution">
    <text evidence="5">The sequence shown here is derived from an EMBL/GenBank/DDBJ whole genome shotgun (WGS) entry which is preliminary data.</text>
</comment>
<evidence type="ECO:0000256" key="3">
    <source>
        <dbReference type="SAM" id="MobiDB-lite"/>
    </source>
</evidence>
<organism evidence="5 6">
    <name type="scientific">Microbacterium invictum</name>
    <dbReference type="NCBI Taxonomy" id="515415"/>
    <lineage>
        <taxon>Bacteria</taxon>
        <taxon>Bacillati</taxon>
        <taxon>Actinomycetota</taxon>
        <taxon>Actinomycetes</taxon>
        <taxon>Micrococcales</taxon>
        <taxon>Microbacteriaceae</taxon>
        <taxon>Microbacterium</taxon>
    </lineage>
</organism>
<dbReference type="CDD" id="cd05827">
    <property type="entry name" value="Sortase_C"/>
    <property type="match status" value="1"/>
</dbReference>
<evidence type="ECO:0000256" key="2">
    <source>
        <dbReference type="PIRSR" id="PIRSR605754-1"/>
    </source>
</evidence>
<proteinExistence type="predicted"/>
<keyword evidence="4" id="KW-0812">Transmembrane</keyword>
<reference evidence="5 6" key="1">
    <citation type="submission" date="2020-08" db="EMBL/GenBank/DDBJ databases">
        <title>Sequencing the genomes of 1000 actinobacteria strains.</title>
        <authorList>
            <person name="Klenk H.-P."/>
        </authorList>
    </citation>
    <scope>NUCLEOTIDE SEQUENCE [LARGE SCALE GENOMIC DNA]</scope>
    <source>
        <strain evidence="5 6">DSM 19600</strain>
    </source>
</reference>
<feature type="transmembrane region" description="Helical" evidence="4">
    <location>
        <begin position="12"/>
        <end position="30"/>
    </location>
</feature>
<dbReference type="RefSeq" id="WP_248199340.1">
    <property type="nucleotide sequence ID" value="NZ_BAABCO010000002.1"/>
</dbReference>
<dbReference type="GO" id="GO:0016787">
    <property type="term" value="F:hydrolase activity"/>
    <property type="evidence" value="ECO:0007669"/>
    <property type="project" value="UniProtKB-KW"/>
</dbReference>
<dbReference type="Pfam" id="PF04203">
    <property type="entry name" value="Sortase"/>
    <property type="match status" value="1"/>
</dbReference>
<evidence type="ECO:0000313" key="6">
    <source>
        <dbReference type="Proteomes" id="UP000549113"/>
    </source>
</evidence>
<feature type="compositionally biased region" description="Low complexity" evidence="3">
    <location>
        <begin position="291"/>
        <end position="304"/>
    </location>
</feature>
<dbReference type="EMBL" id="JACIFH010000001">
    <property type="protein sequence ID" value="MBB4140140.1"/>
    <property type="molecule type" value="Genomic_DNA"/>
</dbReference>
<keyword evidence="6" id="KW-1185">Reference proteome</keyword>
<feature type="transmembrane region" description="Helical" evidence="4">
    <location>
        <begin position="261"/>
        <end position="280"/>
    </location>
</feature>
<dbReference type="InterPro" id="IPR023365">
    <property type="entry name" value="Sortase_dom-sf"/>
</dbReference>
<feature type="region of interest" description="Disordered" evidence="3">
    <location>
        <begin position="284"/>
        <end position="304"/>
    </location>
</feature>
<gene>
    <name evidence="5" type="ORF">BKA10_001934</name>
</gene>
<protein>
    <submittedName>
        <fullName evidence="5">Sortase A</fullName>
        <ecNumber evidence="5">3.4.22.70</ecNumber>
    </submittedName>
</protein>
<dbReference type="SUPFAM" id="SSF63817">
    <property type="entry name" value="Sortase"/>
    <property type="match status" value="1"/>
</dbReference>
<evidence type="ECO:0000256" key="4">
    <source>
        <dbReference type="SAM" id="Phobius"/>
    </source>
</evidence>
<dbReference type="EC" id="3.4.22.70" evidence="5"/>
<evidence type="ECO:0000256" key="1">
    <source>
        <dbReference type="ARBA" id="ARBA00022801"/>
    </source>
</evidence>
<feature type="active site" description="Proton donor/acceptor" evidence="2">
    <location>
        <position position="162"/>
    </location>
</feature>
<name>A0AA40SPQ0_9MICO</name>
<dbReference type="Proteomes" id="UP000549113">
    <property type="component" value="Unassembled WGS sequence"/>
</dbReference>
<evidence type="ECO:0000313" key="5">
    <source>
        <dbReference type="EMBL" id="MBB4140140.1"/>
    </source>
</evidence>
<dbReference type="InterPro" id="IPR005754">
    <property type="entry name" value="Sortase"/>
</dbReference>
<dbReference type="InterPro" id="IPR042002">
    <property type="entry name" value="Sortase_C"/>
</dbReference>
<keyword evidence="4" id="KW-0472">Membrane</keyword>